<sequence length="61" mass="7207">MHFDLKQILFVLFILLHKTCQCIQCYQCDSTKDPNCTKALHPKYLLNCPYTHNFCRKINSA</sequence>
<feature type="signal peptide" evidence="1">
    <location>
        <begin position="1"/>
        <end position="22"/>
    </location>
</feature>
<accession>A0AA39G082</accession>
<evidence type="ECO:0000256" key="1">
    <source>
        <dbReference type="SAM" id="SignalP"/>
    </source>
</evidence>
<dbReference type="AlphaFoldDB" id="A0AA39G082"/>
<feature type="non-terminal residue" evidence="2">
    <location>
        <position position="61"/>
    </location>
</feature>
<name>A0AA39G082_MICHY</name>
<keyword evidence="1" id="KW-0732">Signal</keyword>
<protein>
    <recommendedName>
        <fullName evidence="4">Protein quiver</fullName>
    </recommendedName>
</protein>
<gene>
    <name evidence="2" type="ORF">PV327_007915</name>
</gene>
<keyword evidence="3" id="KW-1185">Reference proteome</keyword>
<proteinExistence type="predicted"/>
<feature type="chain" id="PRO_5041323875" description="Protein quiver" evidence="1">
    <location>
        <begin position="23"/>
        <end position="61"/>
    </location>
</feature>
<evidence type="ECO:0000313" key="3">
    <source>
        <dbReference type="Proteomes" id="UP001168972"/>
    </source>
</evidence>
<reference evidence="2" key="2">
    <citation type="submission" date="2023-03" db="EMBL/GenBank/DDBJ databases">
        <authorList>
            <person name="Inwood S.N."/>
            <person name="Skelly J.G."/>
            <person name="Guhlin J."/>
            <person name="Harrop T.W.R."/>
            <person name="Goldson S.G."/>
            <person name="Dearden P.K."/>
        </authorList>
    </citation>
    <scope>NUCLEOTIDE SEQUENCE</scope>
    <source>
        <strain evidence="2">Lincoln</strain>
        <tissue evidence="2">Whole body</tissue>
    </source>
</reference>
<reference evidence="2" key="1">
    <citation type="journal article" date="2023" name="bioRxiv">
        <title>Scaffold-level genome assemblies of two parasitoid biocontrol wasps reveal the parthenogenesis mechanism and an associated novel virus.</title>
        <authorList>
            <person name="Inwood S."/>
            <person name="Skelly J."/>
            <person name="Guhlin J."/>
            <person name="Harrop T."/>
            <person name="Goldson S."/>
            <person name="Dearden P."/>
        </authorList>
    </citation>
    <scope>NUCLEOTIDE SEQUENCE</scope>
    <source>
        <strain evidence="2">Lincoln</strain>
        <tissue evidence="2">Whole body</tissue>
    </source>
</reference>
<dbReference type="Proteomes" id="UP001168972">
    <property type="component" value="Unassembled WGS sequence"/>
</dbReference>
<evidence type="ECO:0008006" key="4">
    <source>
        <dbReference type="Google" id="ProtNLM"/>
    </source>
</evidence>
<evidence type="ECO:0000313" key="2">
    <source>
        <dbReference type="EMBL" id="KAK0179092.1"/>
    </source>
</evidence>
<dbReference type="EMBL" id="JAQQBR010000004">
    <property type="protein sequence ID" value="KAK0179092.1"/>
    <property type="molecule type" value="Genomic_DNA"/>
</dbReference>
<organism evidence="2 3">
    <name type="scientific">Microctonus hyperodae</name>
    <name type="common">Parasitoid wasp</name>
    <dbReference type="NCBI Taxonomy" id="165561"/>
    <lineage>
        <taxon>Eukaryota</taxon>
        <taxon>Metazoa</taxon>
        <taxon>Ecdysozoa</taxon>
        <taxon>Arthropoda</taxon>
        <taxon>Hexapoda</taxon>
        <taxon>Insecta</taxon>
        <taxon>Pterygota</taxon>
        <taxon>Neoptera</taxon>
        <taxon>Endopterygota</taxon>
        <taxon>Hymenoptera</taxon>
        <taxon>Apocrita</taxon>
        <taxon>Ichneumonoidea</taxon>
        <taxon>Braconidae</taxon>
        <taxon>Euphorinae</taxon>
        <taxon>Microctonus</taxon>
    </lineage>
</organism>
<comment type="caution">
    <text evidence="2">The sequence shown here is derived from an EMBL/GenBank/DDBJ whole genome shotgun (WGS) entry which is preliminary data.</text>
</comment>